<dbReference type="Proteomes" id="UP000578112">
    <property type="component" value="Unassembled WGS sequence"/>
</dbReference>
<keyword evidence="2" id="KW-0732">Signal</keyword>
<name>A0A7W7MTW8_9ACTN</name>
<comment type="caution">
    <text evidence="3">The sequence shown here is derived from an EMBL/GenBank/DDBJ whole genome shotgun (WGS) entry which is preliminary data.</text>
</comment>
<evidence type="ECO:0000313" key="3">
    <source>
        <dbReference type="EMBL" id="MBB4765934.1"/>
    </source>
</evidence>
<feature type="compositionally biased region" description="Low complexity" evidence="1">
    <location>
        <begin position="23"/>
        <end position="43"/>
    </location>
</feature>
<accession>A0A7W7MTW8</accession>
<evidence type="ECO:0000256" key="2">
    <source>
        <dbReference type="SAM" id="SignalP"/>
    </source>
</evidence>
<dbReference type="RefSeq" id="WP_184996925.1">
    <property type="nucleotide sequence ID" value="NZ_BOMK01000021.1"/>
</dbReference>
<evidence type="ECO:0000256" key="1">
    <source>
        <dbReference type="SAM" id="MobiDB-lite"/>
    </source>
</evidence>
<dbReference type="AlphaFoldDB" id="A0A7W7MTW8"/>
<feature type="region of interest" description="Disordered" evidence="1">
    <location>
        <begin position="23"/>
        <end position="58"/>
    </location>
</feature>
<dbReference type="PROSITE" id="PS51257">
    <property type="entry name" value="PROKAR_LIPOPROTEIN"/>
    <property type="match status" value="1"/>
</dbReference>
<keyword evidence="4" id="KW-1185">Reference proteome</keyword>
<feature type="signal peptide" evidence="2">
    <location>
        <begin position="1"/>
        <end position="22"/>
    </location>
</feature>
<gene>
    <name evidence="3" type="ORF">BJ971_006490</name>
</gene>
<dbReference type="EMBL" id="JACHNH010000001">
    <property type="protein sequence ID" value="MBB4765934.1"/>
    <property type="molecule type" value="Genomic_DNA"/>
</dbReference>
<organism evidence="3 4">
    <name type="scientific">Actinoplanes digitatis</name>
    <dbReference type="NCBI Taxonomy" id="1868"/>
    <lineage>
        <taxon>Bacteria</taxon>
        <taxon>Bacillati</taxon>
        <taxon>Actinomycetota</taxon>
        <taxon>Actinomycetes</taxon>
        <taxon>Micromonosporales</taxon>
        <taxon>Micromonosporaceae</taxon>
        <taxon>Actinoplanes</taxon>
    </lineage>
</organism>
<sequence length="121" mass="12032">MTIRRLAIPLLVVVALAGCANGASDDTAAVPATTTSSAAPTEESSTKPPPAGSKTISGTVTAGVEPGCLLLEDHLLIIKDTALKSVAKVGASVTATGEAQPGMMTTCQQGTPFVVATIRAN</sequence>
<feature type="chain" id="PRO_5038734292" evidence="2">
    <location>
        <begin position="23"/>
        <end position="121"/>
    </location>
</feature>
<protein>
    <submittedName>
        <fullName evidence="3">Glucose/arabinose dehydrogenase</fullName>
    </submittedName>
</protein>
<proteinExistence type="predicted"/>
<reference evidence="3 4" key="1">
    <citation type="submission" date="2020-08" db="EMBL/GenBank/DDBJ databases">
        <title>Sequencing the genomes of 1000 actinobacteria strains.</title>
        <authorList>
            <person name="Klenk H.-P."/>
        </authorList>
    </citation>
    <scope>NUCLEOTIDE SEQUENCE [LARGE SCALE GENOMIC DNA]</scope>
    <source>
        <strain evidence="3 4">DSM 43149</strain>
    </source>
</reference>
<evidence type="ECO:0000313" key="4">
    <source>
        <dbReference type="Proteomes" id="UP000578112"/>
    </source>
</evidence>